<proteinExistence type="predicted"/>
<dbReference type="Gene3D" id="1.10.8.1180">
    <property type="match status" value="1"/>
</dbReference>
<sequence>MKRPAFQFYPADWRNNAKLRRCSWGARGVWIELMGLMHDSDHYGVLRWSLKEIAQALGAPIALVRELVEKGVLYGAEAGQCEPMIYTPVSGRKQGEPVELIAAQAGPIWYSPRMVRDEYVRTKRGESSRFGASNGDDPNPSPKGGFGAGKGAAPKAAPTPHESDGSTSSSSSSSSPSVANATSGEDRRRRFEMHAAWQPDEVNLRFPLRTAGLALEAITPALVGEFTGYWLTQPHEFTHADWCRRLVQHAVRNRATLAAGATHDSTPTRGGAAGRSITLAENLTDTSWADGIDVL</sequence>
<dbReference type="AlphaFoldDB" id="A0A1H3EN89"/>
<evidence type="ECO:0000313" key="3">
    <source>
        <dbReference type="EMBL" id="SDX79419.1"/>
    </source>
</evidence>
<dbReference type="Proteomes" id="UP000243778">
    <property type="component" value="Unassembled WGS sequence"/>
</dbReference>
<dbReference type="STRING" id="1007099.SAMN05216287_3771"/>
<dbReference type="InterPro" id="IPR040480">
    <property type="entry name" value="DnaT_DNA_bind"/>
</dbReference>
<accession>A0A1H3EN89</accession>
<dbReference type="EMBL" id="FNNU01000006">
    <property type="protein sequence ID" value="SDX79419.1"/>
    <property type="molecule type" value="Genomic_DNA"/>
</dbReference>
<evidence type="ECO:0000313" key="4">
    <source>
        <dbReference type="Proteomes" id="UP000243778"/>
    </source>
</evidence>
<dbReference type="RefSeq" id="WP_090231186.1">
    <property type="nucleotide sequence ID" value="NZ_FNNU01000006.1"/>
</dbReference>
<gene>
    <name evidence="3" type="ORF">SAMN05216287_3771</name>
</gene>
<evidence type="ECO:0000256" key="1">
    <source>
        <dbReference type="SAM" id="MobiDB-lite"/>
    </source>
</evidence>
<evidence type="ECO:0000259" key="2">
    <source>
        <dbReference type="Pfam" id="PF17948"/>
    </source>
</evidence>
<name>A0A1H3EN89_9PSED</name>
<keyword evidence="4" id="KW-1185">Reference proteome</keyword>
<dbReference type="OrthoDB" id="6880885at2"/>
<reference evidence="4" key="1">
    <citation type="submission" date="2016-10" db="EMBL/GenBank/DDBJ databases">
        <authorList>
            <person name="Varghese N."/>
            <person name="Submissions S."/>
        </authorList>
    </citation>
    <scope>NUCLEOTIDE SEQUENCE [LARGE SCALE GENOMIC DNA]</scope>
    <source>
        <strain evidence="4">NRRL B-59562</strain>
    </source>
</reference>
<feature type="region of interest" description="Disordered" evidence="1">
    <location>
        <begin position="123"/>
        <end position="187"/>
    </location>
</feature>
<feature type="domain" description="DnaT DNA-binding" evidence="2">
    <location>
        <begin position="191"/>
        <end position="256"/>
    </location>
</feature>
<feature type="compositionally biased region" description="Low complexity" evidence="1">
    <location>
        <begin position="165"/>
        <end position="177"/>
    </location>
</feature>
<organism evidence="3 4">
    <name type="scientific">Pseudomonas kuykendallii</name>
    <dbReference type="NCBI Taxonomy" id="1007099"/>
    <lineage>
        <taxon>Bacteria</taxon>
        <taxon>Pseudomonadati</taxon>
        <taxon>Pseudomonadota</taxon>
        <taxon>Gammaproteobacteria</taxon>
        <taxon>Pseudomonadales</taxon>
        <taxon>Pseudomonadaceae</taxon>
        <taxon>Pseudomonas</taxon>
    </lineage>
</organism>
<dbReference type="Pfam" id="PF17948">
    <property type="entry name" value="DnaT"/>
    <property type="match status" value="1"/>
</dbReference>
<protein>
    <recommendedName>
        <fullName evidence="2">DnaT DNA-binding domain-containing protein</fullName>
    </recommendedName>
</protein>